<evidence type="ECO:0000256" key="2">
    <source>
        <dbReference type="ARBA" id="ARBA00008816"/>
    </source>
</evidence>
<dbReference type="EMBL" id="ASPP01011044">
    <property type="protein sequence ID" value="ETO22091.1"/>
    <property type="molecule type" value="Genomic_DNA"/>
</dbReference>
<feature type="domain" description="Phosphatidic acid phosphatase type 2/haloperoxidase" evidence="7">
    <location>
        <begin position="159"/>
        <end position="283"/>
    </location>
</feature>
<keyword evidence="3 6" id="KW-0812">Transmembrane</keyword>
<evidence type="ECO:0000259" key="7">
    <source>
        <dbReference type="Pfam" id="PF01569"/>
    </source>
</evidence>
<feature type="transmembrane region" description="Helical" evidence="6">
    <location>
        <begin position="174"/>
        <end position="193"/>
    </location>
</feature>
<dbReference type="Gene3D" id="1.20.144.10">
    <property type="entry name" value="Phosphatidic acid phosphatase type 2/haloperoxidase"/>
    <property type="match status" value="1"/>
</dbReference>
<evidence type="ECO:0000256" key="5">
    <source>
        <dbReference type="ARBA" id="ARBA00023136"/>
    </source>
</evidence>
<accession>X6N7R6</accession>
<organism evidence="8 9">
    <name type="scientific">Reticulomyxa filosa</name>
    <dbReference type="NCBI Taxonomy" id="46433"/>
    <lineage>
        <taxon>Eukaryota</taxon>
        <taxon>Sar</taxon>
        <taxon>Rhizaria</taxon>
        <taxon>Retaria</taxon>
        <taxon>Foraminifera</taxon>
        <taxon>Monothalamids</taxon>
        <taxon>Reticulomyxidae</taxon>
        <taxon>Reticulomyxa</taxon>
    </lineage>
</organism>
<name>X6N7R6_RETFI</name>
<evidence type="ECO:0000256" key="6">
    <source>
        <dbReference type="SAM" id="Phobius"/>
    </source>
</evidence>
<evidence type="ECO:0000256" key="4">
    <source>
        <dbReference type="ARBA" id="ARBA00022989"/>
    </source>
</evidence>
<evidence type="ECO:0000256" key="3">
    <source>
        <dbReference type="ARBA" id="ARBA00022692"/>
    </source>
</evidence>
<dbReference type="AlphaFoldDB" id="X6N7R6"/>
<feature type="transmembrane region" description="Helical" evidence="6">
    <location>
        <begin position="113"/>
        <end position="135"/>
    </location>
</feature>
<dbReference type="Proteomes" id="UP000023152">
    <property type="component" value="Unassembled WGS sequence"/>
</dbReference>
<keyword evidence="5 6" id="KW-0472">Membrane</keyword>
<dbReference type="PANTHER" id="PTHR10165">
    <property type="entry name" value="LIPID PHOSPHATE PHOSPHATASE"/>
    <property type="match status" value="1"/>
</dbReference>
<reference evidence="8 9" key="1">
    <citation type="journal article" date="2013" name="Curr. Biol.">
        <title>The Genome of the Foraminiferan Reticulomyxa filosa.</title>
        <authorList>
            <person name="Glockner G."/>
            <person name="Hulsmann N."/>
            <person name="Schleicher M."/>
            <person name="Noegel A.A."/>
            <person name="Eichinger L."/>
            <person name="Gallinger C."/>
            <person name="Pawlowski J."/>
            <person name="Sierra R."/>
            <person name="Euteneuer U."/>
            <person name="Pillet L."/>
            <person name="Moustafa A."/>
            <person name="Platzer M."/>
            <person name="Groth M."/>
            <person name="Szafranski K."/>
            <person name="Schliwa M."/>
        </authorList>
    </citation>
    <scope>NUCLEOTIDE SEQUENCE [LARGE SCALE GENOMIC DNA]</scope>
</reference>
<keyword evidence="4 6" id="KW-1133">Transmembrane helix</keyword>
<protein>
    <recommendedName>
        <fullName evidence="7">Phosphatidic acid phosphatase type 2/haloperoxidase domain-containing protein</fullName>
    </recommendedName>
</protein>
<dbReference type="GO" id="GO:0008195">
    <property type="term" value="F:phosphatidate phosphatase activity"/>
    <property type="evidence" value="ECO:0007669"/>
    <property type="project" value="TreeGrafter"/>
</dbReference>
<dbReference type="GO" id="GO:0016020">
    <property type="term" value="C:membrane"/>
    <property type="evidence" value="ECO:0007669"/>
    <property type="project" value="UniProtKB-SubCell"/>
</dbReference>
<sequence>MFHEKTEPMKPHPLNRFHTFKRNFRHYCLEWVVIGLLGIISLLINVLMSPFHQCVSFVDPNCGGAENEMLTFPEQASTVSSLANVLIALSIWIAVCALSVLFLIQLLHPKPVLWNMLFFKVELILRVLLFAVLLCQVKKKKKITKSILVHFLFKKKGFTKKNARLSFPSGHTTFAFVSMFLLFLFLFRCILFVQHQAVGMEDDEFEHFTKEWYCWDNLYCFFLLPLWIKLRHNIVLSAVLSLLPVAYACFVGVTRITDYWHHYEDVTAGAIVGMSCAYFSYFIHRIECFPKDYFLRSRYKAASSSQEIEVAFNNTNEQPLKQNTDDAR</sequence>
<dbReference type="PANTHER" id="PTHR10165:SF35">
    <property type="entry name" value="RE23632P"/>
    <property type="match status" value="1"/>
</dbReference>
<feature type="transmembrane region" description="Helical" evidence="6">
    <location>
        <begin position="234"/>
        <end position="254"/>
    </location>
</feature>
<dbReference type="InterPro" id="IPR000326">
    <property type="entry name" value="PAP2/HPO"/>
</dbReference>
<dbReference type="SUPFAM" id="SSF48317">
    <property type="entry name" value="Acid phosphatase/Vanadium-dependent haloperoxidase"/>
    <property type="match status" value="1"/>
</dbReference>
<keyword evidence="9" id="KW-1185">Reference proteome</keyword>
<dbReference type="InterPro" id="IPR036938">
    <property type="entry name" value="PAP2/HPO_sf"/>
</dbReference>
<dbReference type="InterPro" id="IPR043216">
    <property type="entry name" value="PAP-like"/>
</dbReference>
<evidence type="ECO:0000313" key="8">
    <source>
        <dbReference type="EMBL" id="ETO22091.1"/>
    </source>
</evidence>
<feature type="transmembrane region" description="Helical" evidence="6">
    <location>
        <begin position="266"/>
        <end position="283"/>
    </location>
</feature>
<evidence type="ECO:0000256" key="1">
    <source>
        <dbReference type="ARBA" id="ARBA00004141"/>
    </source>
</evidence>
<evidence type="ECO:0000313" key="9">
    <source>
        <dbReference type="Proteomes" id="UP000023152"/>
    </source>
</evidence>
<comment type="subcellular location">
    <subcellularLocation>
        <location evidence="1">Membrane</location>
        <topology evidence="1">Multi-pass membrane protein</topology>
    </subcellularLocation>
</comment>
<dbReference type="GO" id="GO:0046839">
    <property type="term" value="P:phospholipid dephosphorylation"/>
    <property type="evidence" value="ECO:0007669"/>
    <property type="project" value="TreeGrafter"/>
</dbReference>
<feature type="transmembrane region" description="Helical" evidence="6">
    <location>
        <begin position="24"/>
        <end position="47"/>
    </location>
</feature>
<gene>
    <name evidence="8" type="ORF">RFI_15112</name>
</gene>
<dbReference type="OrthoDB" id="10030083at2759"/>
<comment type="similarity">
    <text evidence="2">Belongs to the PA-phosphatase related phosphoesterase family.</text>
</comment>
<comment type="caution">
    <text evidence="8">The sequence shown here is derived from an EMBL/GenBank/DDBJ whole genome shotgun (WGS) entry which is preliminary data.</text>
</comment>
<proteinExistence type="inferred from homology"/>
<feature type="transmembrane region" description="Helical" evidence="6">
    <location>
        <begin position="85"/>
        <end position="107"/>
    </location>
</feature>
<dbReference type="GO" id="GO:0006644">
    <property type="term" value="P:phospholipid metabolic process"/>
    <property type="evidence" value="ECO:0007669"/>
    <property type="project" value="InterPro"/>
</dbReference>
<dbReference type="Pfam" id="PF01569">
    <property type="entry name" value="PAP2"/>
    <property type="match status" value="1"/>
</dbReference>